<dbReference type="InterPro" id="IPR004115">
    <property type="entry name" value="GAD-like_sf"/>
</dbReference>
<feature type="binding site" evidence="7">
    <location>
        <position position="227"/>
    </location>
    <ligand>
        <name>ATP</name>
        <dbReference type="ChEBI" id="CHEBI:30616"/>
    </ligand>
</feature>
<dbReference type="PANTHER" id="PTHR22594">
    <property type="entry name" value="ASPARTYL/LYSYL-TRNA SYNTHETASE"/>
    <property type="match status" value="1"/>
</dbReference>
<evidence type="ECO:0000256" key="5">
    <source>
        <dbReference type="ARBA" id="ARBA00022917"/>
    </source>
</evidence>
<dbReference type="Pfam" id="PF01336">
    <property type="entry name" value="tRNA_anti-codon"/>
    <property type="match status" value="1"/>
</dbReference>
<dbReference type="NCBIfam" id="TIGR00459">
    <property type="entry name" value="aspS_bact"/>
    <property type="match status" value="1"/>
</dbReference>
<comment type="subunit">
    <text evidence="7">Homodimer.</text>
</comment>
<proteinExistence type="inferred from homology"/>
<dbReference type="SUPFAM" id="SSF50249">
    <property type="entry name" value="Nucleic acid-binding proteins"/>
    <property type="match status" value="1"/>
</dbReference>
<keyword evidence="6 7" id="KW-0030">Aminoacyl-tRNA synthetase</keyword>
<organism evidence="9 10">
    <name type="scientific">Candidatus Harrisonbacteria bacterium RIFCSPLOWO2_01_FULL_44_18</name>
    <dbReference type="NCBI Taxonomy" id="1798407"/>
    <lineage>
        <taxon>Bacteria</taxon>
        <taxon>Candidatus Harrisoniibacteriota</taxon>
    </lineage>
</organism>
<dbReference type="CDD" id="cd04317">
    <property type="entry name" value="EcAspRS_like_N"/>
    <property type="match status" value="1"/>
</dbReference>
<dbReference type="GO" id="GO:0004815">
    <property type="term" value="F:aspartate-tRNA ligase activity"/>
    <property type="evidence" value="ECO:0007669"/>
    <property type="project" value="UniProtKB-UniRule"/>
</dbReference>
<dbReference type="InterPro" id="IPR006195">
    <property type="entry name" value="aa-tRNA-synth_II"/>
</dbReference>
<evidence type="ECO:0000259" key="8">
    <source>
        <dbReference type="PROSITE" id="PS50862"/>
    </source>
</evidence>
<dbReference type="InterPro" id="IPR004365">
    <property type="entry name" value="NA-bd_OB_tRNA"/>
</dbReference>
<dbReference type="GO" id="GO:0006422">
    <property type="term" value="P:aspartyl-tRNA aminoacylation"/>
    <property type="evidence" value="ECO:0007669"/>
    <property type="project" value="UniProtKB-UniRule"/>
</dbReference>
<dbReference type="InterPro" id="IPR047089">
    <property type="entry name" value="Asp-tRNA-ligase_1_N"/>
</dbReference>
<gene>
    <name evidence="7" type="primary">aspS</name>
    <name evidence="9" type="ORF">A3A16_01605</name>
</gene>
<dbReference type="EMBL" id="MHJJ01000008">
    <property type="protein sequence ID" value="OGY65540.1"/>
    <property type="molecule type" value="Genomic_DNA"/>
</dbReference>
<dbReference type="GO" id="GO:0050560">
    <property type="term" value="F:aspartate-tRNA(Asn) ligase activity"/>
    <property type="evidence" value="ECO:0007669"/>
    <property type="project" value="UniProtKB-EC"/>
</dbReference>
<feature type="region of interest" description="Aspartate" evidence="7">
    <location>
        <begin position="196"/>
        <end position="199"/>
    </location>
</feature>
<dbReference type="InterPro" id="IPR012340">
    <property type="entry name" value="NA-bd_OB-fold"/>
</dbReference>
<dbReference type="AlphaFoldDB" id="A0A1G1ZP81"/>
<reference evidence="9 10" key="1">
    <citation type="journal article" date="2016" name="Nat. Commun.">
        <title>Thousands of microbial genomes shed light on interconnected biogeochemical processes in an aquifer system.</title>
        <authorList>
            <person name="Anantharaman K."/>
            <person name="Brown C.T."/>
            <person name="Hug L.A."/>
            <person name="Sharon I."/>
            <person name="Castelle C.J."/>
            <person name="Probst A.J."/>
            <person name="Thomas B.C."/>
            <person name="Singh A."/>
            <person name="Wilkins M.J."/>
            <person name="Karaoz U."/>
            <person name="Brodie E.L."/>
            <person name="Williams K.H."/>
            <person name="Hubbard S.S."/>
            <person name="Banfield J.F."/>
        </authorList>
    </citation>
    <scope>NUCLEOTIDE SEQUENCE [LARGE SCALE GENOMIC DNA]</scope>
</reference>
<comment type="caution">
    <text evidence="9">The sequence shown here is derived from an EMBL/GenBank/DDBJ whole genome shotgun (WGS) entry which is preliminary data.</text>
</comment>
<evidence type="ECO:0000313" key="9">
    <source>
        <dbReference type="EMBL" id="OGY65540.1"/>
    </source>
</evidence>
<feature type="binding site" evidence="7">
    <location>
        <begin position="410"/>
        <end position="413"/>
    </location>
    <ligand>
        <name>ATP</name>
        <dbReference type="ChEBI" id="CHEBI:30616"/>
    </ligand>
</feature>
<evidence type="ECO:0000256" key="6">
    <source>
        <dbReference type="ARBA" id="ARBA00023146"/>
    </source>
</evidence>
<feature type="site" description="Important for tRNA non-discrimination" evidence="7">
    <location>
        <position position="28"/>
    </location>
</feature>
<protein>
    <recommendedName>
        <fullName evidence="7">Aspartate--tRNA(Asp/Asn) ligase</fullName>
        <ecNumber evidence="7">6.1.1.23</ecNumber>
    </recommendedName>
    <alternativeName>
        <fullName evidence="7">Aspartyl-tRNA synthetase</fullName>
        <shortName evidence="7">AspRS</shortName>
    </alternativeName>
    <alternativeName>
        <fullName evidence="7">Non-discriminating aspartyl-tRNA synthetase</fullName>
        <shortName evidence="7">ND-AspRS</shortName>
    </alternativeName>
</protein>
<name>A0A1G1ZP81_9BACT</name>
<evidence type="ECO:0000256" key="3">
    <source>
        <dbReference type="ARBA" id="ARBA00022741"/>
    </source>
</evidence>
<feature type="binding site" evidence="7">
    <location>
        <begin position="218"/>
        <end position="220"/>
    </location>
    <ligand>
        <name>ATP</name>
        <dbReference type="ChEBI" id="CHEBI:30616"/>
    </ligand>
</feature>
<evidence type="ECO:0000256" key="1">
    <source>
        <dbReference type="ARBA" id="ARBA00006303"/>
    </source>
</evidence>
<dbReference type="InterPro" id="IPR047090">
    <property type="entry name" value="AspRS_core"/>
</dbReference>
<dbReference type="CDD" id="cd00777">
    <property type="entry name" value="AspRS_core"/>
    <property type="match status" value="1"/>
</dbReference>
<dbReference type="EC" id="6.1.1.23" evidence="7"/>
<dbReference type="GO" id="GO:0003676">
    <property type="term" value="F:nucleic acid binding"/>
    <property type="evidence" value="ECO:0007669"/>
    <property type="project" value="InterPro"/>
</dbReference>
<dbReference type="InterPro" id="IPR004524">
    <property type="entry name" value="Asp-tRNA-ligase_1"/>
</dbReference>
<evidence type="ECO:0000256" key="7">
    <source>
        <dbReference type="HAMAP-Rule" id="MF_00044"/>
    </source>
</evidence>
<dbReference type="PANTHER" id="PTHR22594:SF5">
    <property type="entry name" value="ASPARTATE--TRNA LIGASE, MITOCHONDRIAL"/>
    <property type="match status" value="1"/>
</dbReference>
<accession>A0A1G1ZP81</accession>
<comment type="subcellular location">
    <subcellularLocation>
        <location evidence="7">Cytoplasm</location>
    </subcellularLocation>
</comment>
<dbReference type="STRING" id="1798407.A3A16_01605"/>
<comment type="catalytic activity">
    <reaction evidence="7">
        <text>tRNA(Asx) + L-aspartate + ATP = L-aspartyl-tRNA(Asx) + AMP + diphosphate</text>
        <dbReference type="Rhea" id="RHEA:18349"/>
        <dbReference type="Rhea" id="RHEA-COMP:9710"/>
        <dbReference type="Rhea" id="RHEA-COMP:9711"/>
        <dbReference type="ChEBI" id="CHEBI:29991"/>
        <dbReference type="ChEBI" id="CHEBI:30616"/>
        <dbReference type="ChEBI" id="CHEBI:33019"/>
        <dbReference type="ChEBI" id="CHEBI:78442"/>
        <dbReference type="ChEBI" id="CHEBI:78516"/>
        <dbReference type="ChEBI" id="CHEBI:456215"/>
        <dbReference type="EC" id="6.1.1.23"/>
    </reaction>
</comment>
<dbReference type="Proteomes" id="UP000177942">
    <property type="component" value="Unassembled WGS sequence"/>
</dbReference>
<feature type="binding site" evidence="7">
    <location>
        <position position="172"/>
    </location>
    <ligand>
        <name>L-aspartate</name>
        <dbReference type="ChEBI" id="CHEBI:29991"/>
    </ligand>
</feature>
<comment type="function">
    <text evidence="7">Aspartyl-tRNA synthetase with relaxed tRNA specificity since it is able to aspartylate not only its cognate tRNA(Asp) but also tRNA(Asn). Reaction proceeds in two steps: L-aspartate is first activated by ATP to form Asp-AMP and then transferred to the acceptor end of tRNA(Asp/Asn).</text>
</comment>
<dbReference type="SUPFAM" id="SSF55681">
    <property type="entry name" value="Class II aaRS and biotin synthetases"/>
    <property type="match status" value="1"/>
</dbReference>
<dbReference type="PRINTS" id="PR01042">
    <property type="entry name" value="TRNASYNTHASP"/>
</dbReference>
<feature type="domain" description="Aminoacyl-transfer RNA synthetases class-II family profile" evidence="8">
    <location>
        <begin position="139"/>
        <end position="444"/>
    </location>
</feature>
<dbReference type="Gene3D" id="3.30.930.10">
    <property type="entry name" value="Bira Bifunctional Protein, Domain 2"/>
    <property type="match status" value="2"/>
</dbReference>
<dbReference type="Gene3D" id="3.30.1360.30">
    <property type="entry name" value="GAD-like domain"/>
    <property type="match status" value="1"/>
</dbReference>
<dbReference type="Pfam" id="PF00152">
    <property type="entry name" value="tRNA-synt_2"/>
    <property type="match status" value="1"/>
</dbReference>
<dbReference type="PROSITE" id="PS50862">
    <property type="entry name" value="AA_TRNA_LIGASE_II"/>
    <property type="match status" value="1"/>
</dbReference>
<dbReference type="Gene3D" id="2.40.50.140">
    <property type="entry name" value="Nucleic acid-binding proteins"/>
    <property type="match status" value="1"/>
</dbReference>
<feature type="binding site" evidence="7">
    <location>
        <position position="358"/>
    </location>
    <ligand>
        <name>ATP</name>
        <dbReference type="ChEBI" id="CHEBI:30616"/>
    </ligand>
</feature>
<keyword evidence="7" id="KW-0963">Cytoplasm</keyword>
<feature type="binding site" evidence="7">
    <location>
        <position position="324"/>
    </location>
    <ligand>
        <name>L-aspartate</name>
        <dbReference type="ChEBI" id="CHEBI:29991"/>
    </ligand>
</feature>
<feature type="binding site" evidence="7">
    <location>
        <position position="365"/>
    </location>
    <ligand>
        <name>L-aspartate</name>
        <dbReference type="ChEBI" id="CHEBI:29991"/>
    </ligand>
</feature>
<keyword evidence="2 7" id="KW-0436">Ligase</keyword>
<dbReference type="GO" id="GO:0005524">
    <property type="term" value="F:ATP binding"/>
    <property type="evidence" value="ECO:0007669"/>
    <property type="project" value="UniProtKB-UniRule"/>
</dbReference>
<dbReference type="InterPro" id="IPR004364">
    <property type="entry name" value="Aa-tRNA-synt_II"/>
</dbReference>
<evidence type="ECO:0000256" key="2">
    <source>
        <dbReference type="ARBA" id="ARBA00022598"/>
    </source>
</evidence>
<keyword evidence="3 7" id="KW-0547">Nucleotide-binding</keyword>
<keyword evidence="4 7" id="KW-0067">ATP-binding</keyword>
<evidence type="ECO:0000313" key="10">
    <source>
        <dbReference type="Proteomes" id="UP000177942"/>
    </source>
</evidence>
<dbReference type="GO" id="GO:0005737">
    <property type="term" value="C:cytoplasm"/>
    <property type="evidence" value="ECO:0007669"/>
    <property type="project" value="UniProtKB-SubCell"/>
</dbReference>
<dbReference type="InterPro" id="IPR045864">
    <property type="entry name" value="aa-tRNA-synth_II/BPL/LPL"/>
</dbReference>
<sequence length="463" mass="53511">MRNLIKEIVDREGQEVELAGWVGARRDHGKIIFIDLRDRSGITQVVFITKPKELYDLANKLRPEWVVRIKGQVNRRPANMENPNIPTGRYEILAKELEILTEAQTPPIAVGTEGHEIGEESRMQYRYLDLRRPRLQRNLRSRSKALAAIDAFLKEKDFIEVETPILGKSTPEGARDYLVPSRLYPGKFYALPQAPQQYKQLLMVAGLERYFQVARCFRDEDTRGDRQPEFTQIDLEMSFVSRDDVLEVLERLMIDLVKNVYPEKRISQTPFPRLSHKEVMGKYKSDKPDLRKDKTDPNELAFCWVVDFPFYEYNEQEKKWDFGHNPFSMPENEVLPDDLKDLGSVIARQYDLALNGYEIAGGSIRNHRPELLKKAFQLLGYKDNVIMEKFGHMMAAFSYGAPPHGGAAIGFDRLMMILLNEPNIREVIAFPKTGDGRDLMSAAPSEVDEKQLKELHIKLRNEK</sequence>
<keyword evidence="5 7" id="KW-0648">Protein biosynthesis</keyword>
<comment type="similarity">
    <text evidence="1 7">Belongs to the class-II aminoacyl-tRNA synthetase family. Type 1 subfamily.</text>
</comment>
<evidence type="ECO:0000256" key="4">
    <source>
        <dbReference type="ARBA" id="ARBA00022840"/>
    </source>
</evidence>
<comment type="caution">
    <text evidence="7">Lacks conserved residue(s) required for the propagation of feature annotation.</text>
</comment>
<feature type="binding site" evidence="7">
    <location>
        <position position="218"/>
    </location>
    <ligand>
        <name>L-aspartate</name>
        <dbReference type="ChEBI" id="CHEBI:29991"/>
    </ligand>
</feature>
<dbReference type="HAMAP" id="MF_00044">
    <property type="entry name" value="Asp_tRNA_synth_type1"/>
    <property type="match status" value="1"/>
</dbReference>
<dbReference type="InterPro" id="IPR002312">
    <property type="entry name" value="Asp/Asn-tRNA-synth_IIb"/>
</dbReference>